<keyword evidence="7" id="KW-1185">Reference proteome</keyword>
<keyword evidence="3 4" id="KW-0175">Coiled coil</keyword>
<keyword evidence="2" id="KW-0333">Golgi apparatus</keyword>
<name>A0ABD1QR98_9LAMI</name>
<gene>
    <name evidence="6" type="ORF">Fot_47739</name>
</gene>
<feature type="compositionally biased region" description="Polar residues" evidence="5">
    <location>
        <begin position="146"/>
        <end position="179"/>
    </location>
</feature>
<evidence type="ECO:0000256" key="2">
    <source>
        <dbReference type="ARBA" id="ARBA00023034"/>
    </source>
</evidence>
<comment type="subcellular location">
    <subcellularLocation>
        <location evidence="1">Golgi apparatus</location>
    </subcellularLocation>
</comment>
<evidence type="ECO:0000256" key="4">
    <source>
        <dbReference type="SAM" id="Coils"/>
    </source>
</evidence>
<evidence type="ECO:0000313" key="7">
    <source>
        <dbReference type="Proteomes" id="UP001604277"/>
    </source>
</evidence>
<dbReference type="AlphaFoldDB" id="A0ABD1QR98"/>
<dbReference type="Proteomes" id="UP001604277">
    <property type="component" value="Unassembled WGS sequence"/>
</dbReference>
<sequence length="421" mass="48067">MWNSVANLKESLSKIALDVHEDDDDEDLSIYTPHRDRFDNSNNNHSVSERRISRNFTNSRSPTHSPIVNGFDSPHNHEIEKYKVEIKKLQESEAEIKALSVNYVALLKEKEDQISRLTGENDSLKQNLLTTNAALNASKNVLKGSSDLSPSRQNKTAVKNCTTGSPQQNGLGNGTTSANGKELTDLVEEKNRSLAALQATHEVRMKQLGMELEKERDKFASLQKRLQEEQKLNASFQQELRSLKDDNDRKISEIRRLQTELHGRDEEHADDTVEKLKKVIATLENEKRNIKKERDEFEAALKIRTSPAHKDVSGGIDSSDKHSRNEKGESLETFPEKEEMLQSLQKLEKDLKETCQERDKALQGLNRLKQHLLEKEAEESEKMDEDSKIIEELRATSEYQRAQILHMEKALRQAIGKPGRN</sequence>
<protein>
    <submittedName>
        <fullName evidence="6">Golgin candidate 4</fullName>
    </submittedName>
</protein>
<accession>A0ABD1QR98</accession>
<evidence type="ECO:0000313" key="6">
    <source>
        <dbReference type="EMBL" id="KAL2478725.1"/>
    </source>
</evidence>
<evidence type="ECO:0000256" key="1">
    <source>
        <dbReference type="ARBA" id="ARBA00004555"/>
    </source>
</evidence>
<feature type="region of interest" description="Disordered" evidence="5">
    <location>
        <begin position="141"/>
        <end position="179"/>
    </location>
</feature>
<dbReference type="EMBL" id="JBFOLJ010000014">
    <property type="protein sequence ID" value="KAL2478725.1"/>
    <property type="molecule type" value="Genomic_DNA"/>
</dbReference>
<evidence type="ECO:0000256" key="5">
    <source>
        <dbReference type="SAM" id="MobiDB-lite"/>
    </source>
</evidence>
<reference evidence="7" key="1">
    <citation type="submission" date="2024-07" db="EMBL/GenBank/DDBJ databases">
        <title>Two chromosome-level genome assemblies of Korean endemic species Abeliophyllum distichum and Forsythia ovata (Oleaceae).</title>
        <authorList>
            <person name="Jang H."/>
        </authorList>
    </citation>
    <scope>NUCLEOTIDE SEQUENCE [LARGE SCALE GENOMIC DNA]</scope>
</reference>
<comment type="caution">
    <text evidence="6">The sequence shown here is derived from an EMBL/GenBank/DDBJ whole genome shotgun (WGS) entry which is preliminary data.</text>
</comment>
<feature type="coiled-coil region" evidence="4">
    <location>
        <begin position="205"/>
        <end position="303"/>
    </location>
</feature>
<feature type="compositionally biased region" description="Basic and acidic residues" evidence="5">
    <location>
        <begin position="308"/>
        <end position="339"/>
    </location>
</feature>
<feature type="coiled-coil region" evidence="4">
    <location>
        <begin position="79"/>
        <end position="127"/>
    </location>
</feature>
<proteinExistence type="predicted"/>
<dbReference type="PANTHER" id="PTHR18921:SF2">
    <property type="entry name" value="THYROID RECEPTOR-INTERACTING PROTEIN 11"/>
    <property type="match status" value="1"/>
</dbReference>
<feature type="region of interest" description="Disordered" evidence="5">
    <location>
        <begin position="306"/>
        <end position="339"/>
    </location>
</feature>
<organism evidence="6 7">
    <name type="scientific">Forsythia ovata</name>
    <dbReference type="NCBI Taxonomy" id="205694"/>
    <lineage>
        <taxon>Eukaryota</taxon>
        <taxon>Viridiplantae</taxon>
        <taxon>Streptophyta</taxon>
        <taxon>Embryophyta</taxon>
        <taxon>Tracheophyta</taxon>
        <taxon>Spermatophyta</taxon>
        <taxon>Magnoliopsida</taxon>
        <taxon>eudicotyledons</taxon>
        <taxon>Gunneridae</taxon>
        <taxon>Pentapetalae</taxon>
        <taxon>asterids</taxon>
        <taxon>lamiids</taxon>
        <taxon>Lamiales</taxon>
        <taxon>Oleaceae</taxon>
        <taxon>Forsythieae</taxon>
        <taxon>Forsythia</taxon>
    </lineage>
</organism>
<dbReference type="GO" id="GO:0005794">
    <property type="term" value="C:Golgi apparatus"/>
    <property type="evidence" value="ECO:0007669"/>
    <property type="project" value="UniProtKB-SubCell"/>
</dbReference>
<dbReference type="PANTHER" id="PTHR18921">
    <property type="entry name" value="MYOSIN HEAVY CHAIN - RELATED"/>
    <property type="match status" value="1"/>
</dbReference>
<evidence type="ECO:0000256" key="3">
    <source>
        <dbReference type="ARBA" id="ARBA00023054"/>
    </source>
</evidence>